<proteinExistence type="predicted"/>
<evidence type="ECO:0000313" key="1">
    <source>
        <dbReference type="EMBL" id="QHS84004.1"/>
    </source>
</evidence>
<dbReference type="AlphaFoldDB" id="A0A6C0AW01"/>
<dbReference type="EMBL" id="MN738771">
    <property type="protein sequence ID" value="QHS84004.1"/>
    <property type="molecule type" value="Genomic_DNA"/>
</dbReference>
<accession>A0A6C0AW01</accession>
<name>A0A6C0AW01_9ZZZZ</name>
<organism evidence="1">
    <name type="scientific">viral metagenome</name>
    <dbReference type="NCBI Taxonomy" id="1070528"/>
    <lineage>
        <taxon>unclassified sequences</taxon>
        <taxon>metagenomes</taxon>
        <taxon>organismal metagenomes</taxon>
    </lineage>
</organism>
<protein>
    <submittedName>
        <fullName evidence="1">Uncharacterized protein</fullName>
    </submittedName>
</protein>
<sequence>MNYIYMSSTHDYTFDRMSRIGTDLCSLNQSDIQNVKNTNYMLTNHFVSECNMKKPIMFATQQPNVNYKGSNSVGLGGCNIDENSFLTVGKIPTNSACKLSLLQRPYLTVPYLGKGNVDINQETFILHGEQLVNKKSINQLSEQSYMKYSNIPMIPSLQNSIVDPTHIVEGVASPGWVRGGVASRELERDRNV</sequence>
<reference evidence="1" key="1">
    <citation type="journal article" date="2020" name="Nature">
        <title>Giant virus diversity and host interactions through global metagenomics.</title>
        <authorList>
            <person name="Schulz F."/>
            <person name="Roux S."/>
            <person name="Paez-Espino D."/>
            <person name="Jungbluth S."/>
            <person name="Walsh D.A."/>
            <person name="Denef V.J."/>
            <person name="McMahon K.D."/>
            <person name="Konstantinidis K.T."/>
            <person name="Eloe-Fadrosh E.A."/>
            <person name="Kyrpides N.C."/>
            <person name="Woyke T."/>
        </authorList>
    </citation>
    <scope>NUCLEOTIDE SEQUENCE</scope>
    <source>
        <strain evidence="1">GVMAG-S-ERX555965-48</strain>
    </source>
</reference>